<feature type="transmembrane region" description="Helical" evidence="9">
    <location>
        <begin position="46"/>
        <end position="69"/>
    </location>
</feature>
<keyword evidence="11" id="KW-1185">Reference proteome</keyword>
<evidence type="ECO:0000256" key="9">
    <source>
        <dbReference type="SAM" id="Phobius"/>
    </source>
</evidence>
<dbReference type="PANTHER" id="PTHR43337:SF1">
    <property type="entry name" value="XANTHINE_URACIL PERMEASE C887.17-RELATED"/>
    <property type="match status" value="1"/>
</dbReference>
<proteinExistence type="inferred from homology"/>
<dbReference type="STRING" id="96561.Dole_3169"/>
<evidence type="ECO:0000313" key="10">
    <source>
        <dbReference type="EMBL" id="ABW68972.1"/>
    </source>
</evidence>
<feature type="transmembrane region" description="Helical" evidence="9">
    <location>
        <begin position="354"/>
        <end position="372"/>
    </location>
</feature>
<feature type="transmembrane region" description="Helical" evidence="9">
    <location>
        <begin position="102"/>
        <end position="120"/>
    </location>
</feature>
<feature type="transmembrane region" description="Helical" evidence="9">
    <location>
        <begin position="168"/>
        <end position="187"/>
    </location>
</feature>
<feature type="transmembrane region" description="Helical" evidence="9">
    <location>
        <begin position="132"/>
        <end position="156"/>
    </location>
</feature>
<dbReference type="PANTHER" id="PTHR43337">
    <property type="entry name" value="XANTHINE/URACIL PERMEASE C887.17-RELATED"/>
    <property type="match status" value="1"/>
</dbReference>
<evidence type="ECO:0000256" key="2">
    <source>
        <dbReference type="ARBA" id="ARBA00005697"/>
    </source>
</evidence>
<dbReference type="GO" id="GO:0005886">
    <property type="term" value="C:plasma membrane"/>
    <property type="evidence" value="ECO:0007669"/>
    <property type="project" value="UniProtKB-SubCell"/>
</dbReference>
<feature type="transmembrane region" description="Helical" evidence="9">
    <location>
        <begin position="194"/>
        <end position="218"/>
    </location>
</feature>
<dbReference type="eggNOG" id="COG2252">
    <property type="taxonomic scope" value="Bacteria"/>
</dbReference>
<evidence type="ECO:0000256" key="8">
    <source>
        <dbReference type="PIRNR" id="PIRNR005353"/>
    </source>
</evidence>
<protein>
    <submittedName>
        <fullName evidence="10">Xanthine/uracil/vitamin C permease</fullName>
    </submittedName>
</protein>
<dbReference type="OrthoDB" id="9808458at2"/>
<name>A9A053_DESOH</name>
<keyword evidence="3 8" id="KW-0813">Transport</keyword>
<organism evidence="10 11">
    <name type="scientific">Desulfosudis oleivorans (strain DSM 6200 / JCM 39069 / Hxd3)</name>
    <name type="common">Desulfococcus oleovorans</name>
    <dbReference type="NCBI Taxonomy" id="96561"/>
    <lineage>
        <taxon>Bacteria</taxon>
        <taxon>Pseudomonadati</taxon>
        <taxon>Thermodesulfobacteriota</taxon>
        <taxon>Desulfobacteria</taxon>
        <taxon>Desulfobacterales</taxon>
        <taxon>Desulfosudaceae</taxon>
        <taxon>Desulfosudis</taxon>
    </lineage>
</organism>
<dbReference type="KEGG" id="dol:Dole_3169"/>
<dbReference type="PIRSF" id="PIRSF005353">
    <property type="entry name" value="PbuG"/>
    <property type="match status" value="1"/>
</dbReference>
<evidence type="ECO:0000256" key="3">
    <source>
        <dbReference type="ARBA" id="ARBA00022448"/>
    </source>
</evidence>
<gene>
    <name evidence="10" type="ordered locus">Dole_3169</name>
</gene>
<reference evidence="10 11" key="1">
    <citation type="submission" date="2007-10" db="EMBL/GenBank/DDBJ databases">
        <title>Complete sequence of Desulfococcus oleovorans Hxd3.</title>
        <authorList>
            <consortium name="US DOE Joint Genome Institute"/>
            <person name="Copeland A."/>
            <person name="Lucas S."/>
            <person name="Lapidus A."/>
            <person name="Barry K."/>
            <person name="Glavina del Rio T."/>
            <person name="Dalin E."/>
            <person name="Tice H."/>
            <person name="Pitluck S."/>
            <person name="Kiss H."/>
            <person name="Brettin T."/>
            <person name="Bruce D."/>
            <person name="Detter J.C."/>
            <person name="Han C."/>
            <person name="Schmutz J."/>
            <person name="Larimer F."/>
            <person name="Land M."/>
            <person name="Hauser L."/>
            <person name="Kyrpides N."/>
            <person name="Kim E."/>
            <person name="Wawrik B."/>
            <person name="Richardson P."/>
        </authorList>
    </citation>
    <scope>NUCLEOTIDE SEQUENCE [LARGE SCALE GENOMIC DNA]</scope>
    <source>
        <strain evidence="11">DSM 6200 / JCM 39069 / Hxd3</strain>
    </source>
</reference>
<evidence type="ECO:0000256" key="1">
    <source>
        <dbReference type="ARBA" id="ARBA00004651"/>
    </source>
</evidence>
<keyword evidence="5 8" id="KW-0812">Transmembrane</keyword>
<dbReference type="InterPro" id="IPR026033">
    <property type="entry name" value="Azg-like_bact_archaea"/>
</dbReference>
<dbReference type="GO" id="GO:0005345">
    <property type="term" value="F:purine nucleobase transmembrane transporter activity"/>
    <property type="evidence" value="ECO:0007669"/>
    <property type="project" value="TreeGrafter"/>
</dbReference>
<feature type="transmembrane region" description="Helical" evidence="9">
    <location>
        <begin position="329"/>
        <end position="348"/>
    </location>
</feature>
<evidence type="ECO:0000256" key="4">
    <source>
        <dbReference type="ARBA" id="ARBA00022475"/>
    </source>
</evidence>
<sequence>MNINAFFKFAERNTTAGTEIRAGITTFLMMAYIIVVNPGILSKSGMPFSGVLFATVLVCAISSIAMGLYANLPYGLAPGMGINAFFTFSLVLGMGIDWQTALGAVFVSGVLFMVLSLTGVRTEIVKAIPPPLRFGLAAGIGVFLALIGFQSAGFIVASPATLITFGPMNAVTLLFVAGLVITSALMLKKVPGALILGIFITSLLALAVSLAGPGAGWLDSPIVTLPEKVFAWPSLEVFLKLDIAGALTLGMIMPVFAFLFVDLFDSIASFVGISHVAGLVEKDGTPSNMGRALLVDAGSTTISGLFGSSSGTVYVESAAGIEEGGRTGLTAVVAGLLFLPFMFLSPLLSFIPEVATAPVLVLVGVFMAQPLMQINWKNLEEAIPAFLAVVLIPMTYSITQGVIWSFLIYTLIKLVLGKGKEVHWMLYIIDGFAVLSLCQPLI</sequence>
<dbReference type="InterPro" id="IPR045018">
    <property type="entry name" value="Azg-like"/>
</dbReference>
<evidence type="ECO:0000313" key="11">
    <source>
        <dbReference type="Proteomes" id="UP000008561"/>
    </source>
</evidence>
<dbReference type="HOGENOM" id="CLU_024508_0_1_7"/>
<comment type="similarity">
    <text evidence="2 8">Belongs to the nucleobase:cation symporter-2 (NCS2) (TC 2.A.40) family. Azg-like subfamily.</text>
</comment>
<evidence type="ECO:0000256" key="6">
    <source>
        <dbReference type="ARBA" id="ARBA00022989"/>
    </source>
</evidence>
<dbReference type="InterPro" id="IPR006043">
    <property type="entry name" value="NCS2"/>
</dbReference>
<dbReference type="AlphaFoldDB" id="A9A053"/>
<evidence type="ECO:0000256" key="7">
    <source>
        <dbReference type="ARBA" id="ARBA00023136"/>
    </source>
</evidence>
<feature type="transmembrane region" description="Helical" evidence="9">
    <location>
        <begin position="384"/>
        <end position="412"/>
    </location>
</feature>
<feature type="transmembrane region" description="Helical" evidence="9">
    <location>
        <begin position="20"/>
        <end position="40"/>
    </location>
</feature>
<dbReference type="RefSeq" id="WP_012176582.1">
    <property type="nucleotide sequence ID" value="NC_009943.1"/>
</dbReference>
<dbReference type="Proteomes" id="UP000008561">
    <property type="component" value="Chromosome"/>
</dbReference>
<feature type="transmembrane region" description="Helical" evidence="9">
    <location>
        <begin position="76"/>
        <end position="96"/>
    </location>
</feature>
<keyword evidence="6 8" id="KW-1133">Transmembrane helix</keyword>
<keyword evidence="4 8" id="KW-1003">Cell membrane</keyword>
<accession>A9A053</accession>
<dbReference type="Pfam" id="PF00860">
    <property type="entry name" value="Xan_ur_permease"/>
    <property type="match status" value="1"/>
</dbReference>
<dbReference type="EMBL" id="CP000859">
    <property type="protein sequence ID" value="ABW68972.1"/>
    <property type="molecule type" value="Genomic_DNA"/>
</dbReference>
<keyword evidence="7 8" id="KW-0472">Membrane</keyword>
<comment type="subcellular location">
    <subcellularLocation>
        <location evidence="1 8">Cell membrane</location>
        <topology evidence="1 8">Multi-pass membrane protein</topology>
    </subcellularLocation>
</comment>
<evidence type="ECO:0000256" key="5">
    <source>
        <dbReference type="ARBA" id="ARBA00022692"/>
    </source>
</evidence>